<dbReference type="Proteomes" id="UP001193463">
    <property type="component" value="Unassembled WGS sequence"/>
</dbReference>
<sequence length="464" mass="53702">MTALNNNKETSINPMIIMDKAIDMSTRLSGSQFPVSIFPAKIQRIIKEVHECHSFPTDYISAAILTALAVGIGNTHLAQMKQGWLESSILYMALIGRPGANKSHPLSFAMKPFLDYDYEQNKLFEEQYSKFEEKMCMSRKERIENGEDGFPQEPVRKRFLVSDVTPEGLSYIHAQNKRGLCLWTDELSAWFKNFNRYNNGSEEQFWLSVFSAKTTISDRRSSKSSIFIKRPYISVIGTIQKKILSELAKGERSSNGFIDRILFVMPNLQQKARWSDRELPENIERDWQGIIQHLIEMECPINEQQEIEPHVLSFTEEAKARLYEWQHHFSEQCDNETNDTIVSIYCKLEIYIIRFCLIIQLARWTCGECDKEAIDLLSVERAIRLTEYFKNSAISVQNILNENMLTAQQQAIVNHLPATFTTAQAHDVAKENDMKPRTLERFLNDNIGVLFRKEKHGEYTKINS</sequence>
<accession>A0A646FPU0</accession>
<gene>
    <name evidence="1" type="ORF">F7D96_13580</name>
</gene>
<reference evidence="1" key="1">
    <citation type="submission" date="2019-09" db="EMBL/GenBank/DDBJ databases">
        <title>Distinct polysaccharide growth profiles of human intestinal Prevotella copri isolates.</title>
        <authorList>
            <person name="Fehlner-Peach H."/>
            <person name="Magnabosco C."/>
            <person name="Raghavan V."/>
            <person name="Scher J.U."/>
            <person name="Tett A."/>
            <person name="Cox L.M."/>
            <person name="Gottsegen C."/>
            <person name="Watters A."/>
            <person name="Wiltshire- Gordon J.D."/>
            <person name="Segata N."/>
            <person name="Bonneau R."/>
            <person name="Littman D.R."/>
        </authorList>
    </citation>
    <scope>NUCLEOTIDE SEQUENCE</scope>
    <source>
        <strain evidence="1">IAQ1183</strain>
    </source>
</reference>
<dbReference type="Pfam" id="PF13148">
    <property type="entry name" value="DUF3987"/>
    <property type="match status" value="1"/>
</dbReference>
<organism evidence="1">
    <name type="scientific">Segatella copri</name>
    <dbReference type="NCBI Taxonomy" id="165179"/>
    <lineage>
        <taxon>Bacteria</taxon>
        <taxon>Pseudomonadati</taxon>
        <taxon>Bacteroidota</taxon>
        <taxon>Bacteroidia</taxon>
        <taxon>Bacteroidales</taxon>
        <taxon>Prevotellaceae</taxon>
        <taxon>Segatella</taxon>
    </lineage>
</organism>
<evidence type="ECO:0000313" key="1">
    <source>
        <dbReference type="EMBL" id="MQM97271.1"/>
    </source>
</evidence>
<protein>
    <submittedName>
        <fullName evidence="1">DUF3987 domain-containing protein</fullName>
    </submittedName>
</protein>
<dbReference type="EMBL" id="VZCX01000103">
    <property type="protein sequence ID" value="MQM97271.1"/>
    <property type="molecule type" value="Genomic_DNA"/>
</dbReference>
<comment type="caution">
    <text evidence="1">The sequence shown here is derived from an EMBL/GenBank/DDBJ whole genome shotgun (WGS) entry which is preliminary data.</text>
</comment>
<dbReference type="InterPro" id="IPR025048">
    <property type="entry name" value="DUF3987"/>
</dbReference>
<name>A0A646FPU0_9BACT</name>
<proteinExistence type="predicted"/>
<dbReference type="RefSeq" id="WP_153084569.1">
    <property type="nucleotide sequence ID" value="NZ_VZCS01000158.1"/>
</dbReference>
<dbReference type="AlphaFoldDB" id="A0A646FPU0"/>